<keyword evidence="5 10" id="KW-0812">Transmembrane</keyword>
<evidence type="ECO:0000256" key="3">
    <source>
        <dbReference type="ARBA" id="ARBA00022475"/>
    </source>
</evidence>
<feature type="transmembrane region" description="Helical" evidence="10">
    <location>
        <begin position="287"/>
        <end position="306"/>
    </location>
</feature>
<dbReference type="PANTHER" id="PTHR32024">
    <property type="entry name" value="TRK SYSTEM POTASSIUM UPTAKE PROTEIN TRKG-RELATED"/>
    <property type="match status" value="1"/>
</dbReference>
<feature type="transmembrane region" description="Helical" evidence="10">
    <location>
        <begin position="162"/>
        <end position="179"/>
    </location>
</feature>
<evidence type="ECO:0000256" key="5">
    <source>
        <dbReference type="ARBA" id="ARBA00022692"/>
    </source>
</evidence>
<name>A0A1M4Z352_9FIRM</name>
<gene>
    <name evidence="11" type="ORF">SAMN02745784_02891</name>
</gene>
<proteinExistence type="predicted"/>
<dbReference type="InterPro" id="IPR003445">
    <property type="entry name" value="Cat_transpt"/>
</dbReference>
<reference evidence="12" key="1">
    <citation type="submission" date="2016-11" db="EMBL/GenBank/DDBJ databases">
        <authorList>
            <person name="Varghese N."/>
            <person name="Submissions S."/>
        </authorList>
    </citation>
    <scope>NUCLEOTIDE SEQUENCE [LARGE SCALE GENOMIC DNA]</scope>
    <source>
        <strain evidence="12">DSM 18095</strain>
    </source>
</reference>
<evidence type="ECO:0000313" key="12">
    <source>
        <dbReference type="Proteomes" id="UP000184114"/>
    </source>
</evidence>
<feature type="transmembrane region" description="Helical" evidence="10">
    <location>
        <begin position="46"/>
        <end position="67"/>
    </location>
</feature>
<dbReference type="STRING" id="1123404.SAMN02745784_02891"/>
<dbReference type="AlphaFoldDB" id="A0A1M4Z352"/>
<evidence type="ECO:0000256" key="4">
    <source>
        <dbReference type="ARBA" id="ARBA00022538"/>
    </source>
</evidence>
<keyword evidence="2" id="KW-0813">Transport</keyword>
<dbReference type="PANTHER" id="PTHR32024:SF1">
    <property type="entry name" value="KTR SYSTEM POTASSIUM UPTAKE PROTEIN B"/>
    <property type="match status" value="1"/>
</dbReference>
<evidence type="ECO:0000256" key="10">
    <source>
        <dbReference type="SAM" id="Phobius"/>
    </source>
</evidence>
<organism evidence="11 12">
    <name type="scientific">Tissierella praeacuta DSM 18095</name>
    <dbReference type="NCBI Taxonomy" id="1123404"/>
    <lineage>
        <taxon>Bacteria</taxon>
        <taxon>Bacillati</taxon>
        <taxon>Bacillota</taxon>
        <taxon>Tissierellia</taxon>
        <taxon>Tissierellales</taxon>
        <taxon>Tissierellaceae</taxon>
        <taxon>Tissierella</taxon>
    </lineage>
</organism>
<evidence type="ECO:0000313" key="11">
    <source>
        <dbReference type="EMBL" id="SHF12494.1"/>
    </source>
</evidence>
<evidence type="ECO:0000256" key="6">
    <source>
        <dbReference type="ARBA" id="ARBA00022958"/>
    </source>
</evidence>
<dbReference type="Pfam" id="PF02386">
    <property type="entry name" value="TrkH"/>
    <property type="match status" value="1"/>
</dbReference>
<dbReference type="GeneID" id="90994577"/>
<feature type="transmembrane region" description="Helical" evidence="10">
    <location>
        <begin position="231"/>
        <end position="250"/>
    </location>
</feature>
<sequence>MSFIKERLNRVKLDPPRVLALGFGSLILIGAILLNLPIATQGGKSIGFINALFTSASAVCVTGLVVVNTGEFWSLFGQIVIILLIQIGGLGFMTMATIGALIIGKKITLKERLIIKEQLNQETMSGLVKLTKYAVLSTFAIEGIGAILLSTRFIPTYGLKKGIWFSIFHSISAFCNAGFDITGNSIVPFVGDFIINMTISGLIILGGLGFSVYIDISRNKSFKKLHLHSKLVLTITVILLVVGMIIFLLIEFNNPYTIGNLNTGEKIISSFFQSVVPRTAGFNSVNIGGLLDTTVFFMIILMFIGGSPGSTAGGIKTTTFGTLILTTVGVIRGNKDVVAYRKRIADEVINRSLAIATVGMTLIIIVSFILTVTEPADFLDVLFETTSAFATVGLTRGITPNLTNFGKLLITLTMYAGRVGPLTMAFAFAKKAKVSNFRYSEGNILVG</sequence>
<dbReference type="GO" id="GO:0005886">
    <property type="term" value="C:plasma membrane"/>
    <property type="evidence" value="ECO:0007669"/>
    <property type="project" value="UniProtKB-SubCell"/>
</dbReference>
<protein>
    <submittedName>
        <fullName evidence="11">Trk system potassium uptake protein TrkH</fullName>
    </submittedName>
</protein>
<keyword evidence="7 10" id="KW-1133">Transmembrane helix</keyword>
<dbReference type="GO" id="GO:0015379">
    <property type="term" value="F:potassium:chloride symporter activity"/>
    <property type="evidence" value="ECO:0007669"/>
    <property type="project" value="InterPro"/>
</dbReference>
<keyword evidence="12" id="KW-1185">Reference proteome</keyword>
<feature type="transmembrane region" description="Helical" evidence="10">
    <location>
        <begin position="133"/>
        <end position="150"/>
    </location>
</feature>
<feature type="transmembrane region" description="Helical" evidence="10">
    <location>
        <begin position="79"/>
        <end position="103"/>
    </location>
</feature>
<feature type="transmembrane region" description="Helical" evidence="10">
    <location>
        <begin position="20"/>
        <end position="40"/>
    </location>
</feature>
<comment type="subcellular location">
    <subcellularLocation>
        <location evidence="1">Cell membrane</location>
        <topology evidence="1">Multi-pass membrane protein</topology>
    </subcellularLocation>
</comment>
<dbReference type="Proteomes" id="UP000184114">
    <property type="component" value="Unassembled WGS sequence"/>
</dbReference>
<keyword evidence="8" id="KW-0406">Ion transport</keyword>
<evidence type="ECO:0000256" key="8">
    <source>
        <dbReference type="ARBA" id="ARBA00023065"/>
    </source>
</evidence>
<feature type="transmembrane region" description="Helical" evidence="10">
    <location>
        <begin position="352"/>
        <end position="372"/>
    </location>
</feature>
<dbReference type="RefSeq" id="WP_072977586.1">
    <property type="nucleotide sequence ID" value="NZ_FQTY01000021.1"/>
</dbReference>
<evidence type="ECO:0000256" key="9">
    <source>
        <dbReference type="ARBA" id="ARBA00023136"/>
    </source>
</evidence>
<evidence type="ECO:0000256" key="7">
    <source>
        <dbReference type="ARBA" id="ARBA00022989"/>
    </source>
</evidence>
<evidence type="ECO:0000256" key="1">
    <source>
        <dbReference type="ARBA" id="ARBA00004651"/>
    </source>
</evidence>
<dbReference type="EMBL" id="FQTY01000021">
    <property type="protein sequence ID" value="SHF12494.1"/>
    <property type="molecule type" value="Genomic_DNA"/>
</dbReference>
<keyword evidence="6" id="KW-0630">Potassium</keyword>
<evidence type="ECO:0000256" key="2">
    <source>
        <dbReference type="ARBA" id="ARBA00022448"/>
    </source>
</evidence>
<dbReference type="InterPro" id="IPR004772">
    <property type="entry name" value="TrkH"/>
</dbReference>
<accession>A0A1M4Z352</accession>
<keyword evidence="4" id="KW-0633">Potassium transport</keyword>
<dbReference type="NCBIfam" id="TIGR00933">
    <property type="entry name" value="2a38"/>
    <property type="match status" value="1"/>
</dbReference>
<feature type="transmembrane region" description="Helical" evidence="10">
    <location>
        <begin position="408"/>
        <end position="429"/>
    </location>
</feature>
<keyword evidence="9 10" id="KW-0472">Membrane</keyword>
<keyword evidence="3" id="KW-1003">Cell membrane</keyword>
<feature type="transmembrane region" description="Helical" evidence="10">
    <location>
        <begin position="185"/>
        <end position="210"/>
    </location>
</feature>